<evidence type="ECO:0000313" key="6">
    <source>
        <dbReference type="EMBL" id="KAJ8432478.1"/>
    </source>
</evidence>
<evidence type="ECO:0000259" key="5">
    <source>
        <dbReference type="Pfam" id="PF03936"/>
    </source>
</evidence>
<dbReference type="SUPFAM" id="SSF48576">
    <property type="entry name" value="Terpenoid synthases"/>
    <property type="match status" value="1"/>
</dbReference>
<proteinExistence type="predicted"/>
<organism evidence="6 7">
    <name type="scientific">Carnegiea gigantea</name>
    <dbReference type="NCBI Taxonomy" id="171969"/>
    <lineage>
        <taxon>Eukaryota</taxon>
        <taxon>Viridiplantae</taxon>
        <taxon>Streptophyta</taxon>
        <taxon>Embryophyta</taxon>
        <taxon>Tracheophyta</taxon>
        <taxon>Spermatophyta</taxon>
        <taxon>Magnoliopsida</taxon>
        <taxon>eudicotyledons</taxon>
        <taxon>Gunneridae</taxon>
        <taxon>Pentapetalae</taxon>
        <taxon>Caryophyllales</taxon>
        <taxon>Cactineae</taxon>
        <taxon>Cactaceae</taxon>
        <taxon>Cactoideae</taxon>
        <taxon>Echinocereeae</taxon>
        <taxon>Carnegiea</taxon>
    </lineage>
</organism>
<dbReference type="FunFam" id="1.10.600.10:FF:000036">
    <property type="entry name" value="cis-abienol synthase, chloroplastic"/>
    <property type="match status" value="1"/>
</dbReference>
<name>A0A9Q1Q850_9CARY</name>
<evidence type="ECO:0000256" key="2">
    <source>
        <dbReference type="ARBA" id="ARBA00022723"/>
    </source>
</evidence>
<dbReference type="Pfam" id="PF03936">
    <property type="entry name" value="Terpene_synth_C"/>
    <property type="match status" value="1"/>
</dbReference>
<dbReference type="GO" id="GO:0000287">
    <property type="term" value="F:magnesium ion binding"/>
    <property type="evidence" value="ECO:0007669"/>
    <property type="project" value="InterPro"/>
</dbReference>
<dbReference type="InterPro" id="IPR050148">
    <property type="entry name" value="Terpene_synthase-like"/>
</dbReference>
<dbReference type="InterPro" id="IPR008930">
    <property type="entry name" value="Terpenoid_cyclase/PrenylTrfase"/>
</dbReference>
<dbReference type="InterPro" id="IPR008949">
    <property type="entry name" value="Isoprenoid_synthase_dom_sf"/>
</dbReference>
<protein>
    <recommendedName>
        <fullName evidence="5">Terpene synthase metal-binding domain-containing protein</fullName>
    </recommendedName>
</protein>
<dbReference type="OrthoDB" id="2343925at2759"/>
<keyword evidence="4" id="KW-0456">Lyase</keyword>
<keyword evidence="3" id="KW-0460">Magnesium</keyword>
<accession>A0A9Q1Q850</accession>
<dbReference type="PANTHER" id="PTHR31739:SF25">
    <property type="entry name" value="(E,E)-GERANYLLINALOOL SYNTHASE"/>
    <property type="match status" value="1"/>
</dbReference>
<dbReference type="Proteomes" id="UP001153076">
    <property type="component" value="Unassembled WGS sequence"/>
</dbReference>
<evidence type="ECO:0000256" key="4">
    <source>
        <dbReference type="ARBA" id="ARBA00023239"/>
    </source>
</evidence>
<dbReference type="SUPFAM" id="SSF48239">
    <property type="entry name" value="Terpenoid cyclases/Protein prenyltransferases"/>
    <property type="match status" value="2"/>
</dbReference>
<dbReference type="Gene3D" id="1.10.600.10">
    <property type="entry name" value="Farnesyl Diphosphate Synthase"/>
    <property type="match status" value="1"/>
</dbReference>
<keyword evidence="2" id="KW-0479">Metal-binding</keyword>
<evidence type="ECO:0000256" key="1">
    <source>
        <dbReference type="ARBA" id="ARBA00001946"/>
    </source>
</evidence>
<dbReference type="GO" id="GO:0010333">
    <property type="term" value="F:terpene synthase activity"/>
    <property type="evidence" value="ECO:0007669"/>
    <property type="project" value="InterPro"/>
</dbReference>
<reference evidence="6" key="1">
    <citation type="submission" date="2022-04" db="EMBL/GenBank/DDBJ databases">
        <title>Carnegiea gigantea Genome sequencing and assembly v2.</title>
        <authorList>
            <person name="Copetti D."/>
            <person name="Sanderson M.J."/>
            <person name="Burquez A."/>
            <person name="Wojciechowski M.F."/>
        </authorList>
    </citation>
    <scope>NUCLEOTIDE SEQUENCE</scope>
    <source>
        <strain evidence="6">SGP5-SGP5p</strain>
        <tissue evidence="6">Aerial part</tissue>
    </source>
</reference>
<evidence type="ECO:0000313" key="7">
    <source>
        <dbReference type="Proteomes" id="UP001153076"/>
    </source>
</evidence>
<keyword evidence="7" id="KW-1185">Reference proteome</keyword>
<gene>
    <name evidence="6" type="ORF">Cgig2_012696</name>
</gene>
<comment type="caution">
    <text evidence="6">The sequence shown here is derived from an EMBL/GenBank/DDBJ whole genome shotgun (WGS) entry which is preliminary data.</text>
</comment>
<dbReference type="GO" id="GO:0016102">
    <property type="term" value="P:diterpenoid biosynthetic process"/>
    <property type="evidence" value="ECO:0007669"/>
    <property type="project" value="TreeGrafter"/>
</dbReference>
<dbReference type="EMBL" id="JAKOGI010000603">
    <property type="protein sequence ID" value="KAJ8432478.1"/>
    <property type="molecule type" value="Genomic_DNA"/>
</dbReference>
<dbReference type="AlphaFoldDB" id="A0A9Q1Q850"/>
<dbReference type="PANTHER" id="PTHR31739">
    <property type="entry name" value="ENT-COPALYL DIPHOSPHATE SYNTHASE, CHLOROPLASTIC"/>
    <property type="match status" value="1"/>
</dbReference>
<dbReference type="Gene3D" id="1.50.10.160">
    <property type="match status" value="1"/>
</dbReference>
<dbReference type="InterPro" id="IPR005630">
    <property type="entry name" value="Terpene_synthase_metal-bd"/>
</dbReference>
<sequence>MARSEDTIETLVGRVEEAIRKLNGEDVDPCLFLSPSAYDTAWLAMVPNSREERETRPMFEGSLDWILKNQKPEGFWGEQDCNGHPTIDSLPSTLACMVALKTWGVGHDHIQKGLAFISSTSAKLLKNEREDNCVNYPRWFAIVFPAMVELAQRNGLQLIFPDDVKEAIADSENAGEYAEALPPTYKIDNETILENLDEDGSLFRSPSATAAAFLATANRQSHLYLLRLLPKRLRWFLNDAKALKYIEENVDKFSSVLHNLYRATNFQFQGEMELRELRSFVRKLLEKAWISANTINDDMTMWCKASGLMDMGFAREKTVYSYFAVASSVSFICEVDADVRLTIAKAAVLIVIADDFFDKKGTIEGLRILTKAVQRWDKEGLRSHSEVVFDALDCITKEVAKKYFDDHGIDIIDNLRQIWYETFSSWLVESTWSKLGKVPSMASYLKNGMISIAAHTLVLHASCTLTPTISPLDLNPPRYAEITKFLMISCRLLNDIQDYEDGKVNSVMLYLRENPDANIGDAIDYLQNILEDTKMKVLEHTLIQDVGNLPNSFKMLHLGCLKVFQMFYNSTNHFDSKDSLHSDINKAIFIPLEIKEETHNFRPLNPKRPFSNRLKKAPVSNRIRYINLKHDYSRRTSFASPHIMSGGNYHAAMSIKPICRLSFI</sequence>
<comment type="cofactor">
    <cofactor evidence="1">
        <name>Mg(2+)</name>
        <dbReference type="ChEBI" id="CHEBI:18420"/>
    </cofactor>
</comment>
<feature type="domain" description="Terpene synthase metal-binding" evidence="5">
    <location>
        <begin position="309"/>
        <end position="535"/>
    </location>
</feature>
<evidence type="ECO:0000256" key="3">
    <source>
        <dbReference type="ARBA" id="ARBA00022842"/>
    </source>
</evidence>